<evidence type="ECO:0000256" key="1">
    <source>
        <dbReference type="SAM" id="MobiDB-lite"/>
    </source>
</evidence>
<dbReference type="NCBIfam" id="TIGR03196">
    <property type="entry name" value="pucD"/>
    <property type="match status" value="1"/>
</dbReference>
<gene>
    <name evidence="3" type="primary">pucD</name>
    <name evidence="3" type="ORF">E1757_02630</name>
</gene>
<dbReference type="EMBL" id="SMRT01000001">
    <property type="protein sequence ID" value="TDG00546.1"/>
    <property type="molecule type" value="Genomic_DNA"/>
</dbReference>
<evidence type="ECO:0000313" key="4">
    <source>
        <dbReference type="Proteomes" id="UP000295636"/>
    </source>
</evidence>
<dbReference type="AlphaFoldDB" id="A0A4R5KZ82"/>
<feature type="domain" description="Aldehyde oxidase/xanthine dehydrogenase a/b hammerhead" evidence="2">
    <location>
        <begin position="23"/>
        <end position="129"/>
    </location>
</feature>
<dbReference type="OrthoDB" id="9759099at2"/>
<dbReference type="PANTHER" id="PTHR11908:SF157">
    <property type="entry name" value="XANTHINE DEHYDROGENASE SUBUNIT D-RELATED"/>
    <property type="match status" value="1"/>
</dbReference>
<dbReference type="SUPFAM" id="SSF54665">
    <property type="entry name" value="CO dehydrogenase molybdoprotein N-domain-like"/>
    <property type="match status" value="1"/>
</dbReference>
<keyword evidence="3" id="KW-0560">Oxidoreductase</keyword>
<protein>
    <submittedName>
        <fullName evidence="3">Xanthine dehydrogenase subunit D</fullName>
        <ecNumber evidence="3">1.17.1.4</ecNumber>
    </submittedName>
</protein>
<evidence type="ECO:0000259" key="2">
    <source>
        <dbReference type="SMART" id="SM01008"/>
    </source>
</evidence>
<dbReference type="Proteomes" id="UP000295636">
    <property type="component" value="Unassembled WGS sequence"/>
</dbReference>
<dbReference type="SUPFAM" id="SSF56003">
    <property type="entry name" value="Molybdenum cofactor-binding domain"/>
    <property type="match status" value="1"/>
</dbReference>
<name>A0A4R5KZ82_9BACL</name>
<dbReference type="InterPro" id="IPR036856">
    <property type="entry name" value="Ald_Oxase/Xan_DH_a/b_sf"/>
</dbReference>
<organism evidence="3 4">
    <name type="scientific">Paenibacillus piri</name>
    <dbReference type="NCBI Taxonomy" id="2547395"/>
    <lineage>
        <taxon>Bacteria</taxon>
        <taxon>Bacillati</taxon>
        <taxon>Bacillota</taxon>
        <taxon>Bacilli</taxon>
        <taxon>Bacillales</taxon>
        <taxon>Paenibacillaceae</taxon>
        <taxon>Paenibacillus</taxon>
    </lineage>
</organism>
<dbReference type="Pfam" id="PF20256">
    <property type="entry name" value="MoCoBD_2"/>
    <property type="match status" value="1"/>
</dbReference>
<dbReference type="Gene3D" id="3.90.1170.50">
    <property type="entry name" value="Aldehyde oxidase/xanthine dehydrogenase, a/b hammerhead"/>
    <property type="match status" value="1"/>
</dbReference>
<dbReference type="EC" id="1.17.1.4" evidence="3"/>
<dbReference type="PANTHER" id="PTHR11908">
    <property type="entry name" value="XANTHINE DEHYDROGENASE"/>
    <property type="match status" value="1"/>
</dbReference>
<reference evidence="3 4" key="1">
    <citation type="submission" date="2019-03" db="EMBL/GenBank/DDBJ databases">
        <title>This is whole genome sequence of Paenibacillus sp MS74 strain.</title>
        <authorList>
            <person name="Trinh H.N."/>
        </authorList>
    </citation>
    <scope>NUCLEOTIDE SEQUENCE [LARGE SCALE GENOMIC DNA]</scope>
    <source>
        <strain evidence="3 4">MS74</strain>
    </source>
</reference>
<proteinExistence type="predicted"/>
<dbReference type="GO" id="GO:0005506">
    <property type="term" value="F:iron ion binding"/>
    <property type="evidence" value="ECO:0007669"/>
    <property type="project" value="InterPro"/>
</dbReference>
<dbReference type="InterPro" id="IPR017609">
    <property type="entry name" value="Xanthine_dehydrogenase_dsu"/>
</dbReference>
<feature type="region of interest" description="Disordered" evidence="1">
    <location>
        <begin position="775"/>
        <end position="796"/>
    </location>
</feature>
<dbReference type="GO" id="GO:0004854">
    <property type="term" value="F:xanthine dehydrogenase activity"/>
    <property type="evidence" value="ECO:0007669"/>
    <property type="project" value="UniProtKB-EC"/>
</dbReference>
<dbReference type="InterPro" id="IPR000674">
    <property type="entry name" value="Ald_Oxase/Xan_DH_a/b"/>
</dbReference>
<comment type="caution">
    <text evidence="3">The sequence shown here is derived from an EMBL/GenBank/DDBJ whole genome shotgun (WGS) entry which is preliminary data.</text>
</comment>
<dbReference type="RefSeq" id="WP_133225255.1">
    <property type="nucleotide sequence ID" value="NZ_SMRT01000001.1"/>
</dbReference>
<dbReference type="InterPro" id="IPR016208">
    <property type="entry name" value="Ald_Oxase/xanthine_DH-like"/>
</dbReference>
<evidence type="ECO:0000313" key="3">
    <source>
        <dbReference type="EMBL" id="TDG00546.1"/>
    </source>
</evidence>
<dbReference type="InterPro" id="IPR037165">
    <property type="entry name" value="AldOxase/xan_DH_Mopterin-bd_sf"/>
</dbReference>
<keyword evidence="4" id="KW-1185">Reference proteome</keyword>
<dbReference type="Gene3D" id="3.30.365.10">
    <property type="entry name" value="Aldehyde oxidase/xanthine dehydrogenase, molybdopterin binding domain"/>
    <property type="match status" value="5"/>
</dbReference>
<accession>A0A4R5KZ82</accession>
<dbReference type="SMART" id="SM01008">
    <property type="entry name" value="Ald_Xan_dh_C"/>
    <property type="match status" value="1"/>
</dbReference>
<dbReference type="InterPro" id="IPR046867">
    <property type="entry name" value="AldOxase/xan_DH_MoCoBD2"/>
</dbReference>
<dbReference type="InterPro" id="IPR008274">
    <property type="entry name" value="AldOxase/xan_DH_MoCoBD1"/>
</dbReference>
<sequence length="796" mass="84676">MLLDKQTAGARWHTRPDGLDKVAGRLTYLTDMSLTDMAYGAILRSEHPHARILSIDTKRAEQLPGVYAVVTHRDVPGMNLFGIATPDQPVLCQDRVRYIGDAVAAAAAESKELAEYALSLINVVYEPLPVIDSPEAGLRPDAPKLHPNGNVLHRTEYKRGRAEDAFADCAYVTENSYCTPRQMHAYMETEGGLFVPEIGGGLTVFAPTQHGYKDRMQLSRILAIPESDIRVVSSPIGGSFGGKDELNVQPYGALLALASGRPVKLHQSRMESVRAGLKRHPMTVTMRTGIDANGKLLAHSVRITADTGAYATLGAPVLNFATEHAQGPYRIPHVSVEGVSVYTNNGVSGEFRGFGGNQVIFALEGQIDRLAEAAGIDPWELRSRNLRESGDPGPFEQRIVPTDGARQVWASVAGSRLMGRRGISRGGNPPWLRYGTGAAIAMHGSGLGYGLPDPAGGRLRLNEHGRIEASFGYEEFGQGLIATLEILLIERFGCSKSDVDIVIGDTARVPHSGSSTASRATSMMWQALARMGPEFSRKLVAAASGLTGIPAGMLETGQGGIWRKSAAAAAGESAAGLASRTEPASGPVISYSELAERIADAPIECESAFDFPTTPDEIFGAHYLYTYTALAVEVEVNLLTGKVRVTDQYHAVAAGPVVNPMGYLGQIEGASSMAIGFSLTEDAVMKDSRYLTNNFDSYLIPTVKDMPAALQLDAIDKLPEGDPFGPRGVGEIGTVAVAPAIAAAVHSAVGVRVRKLPIAPGDLISEPFGWMGGNADDSTGTGSYAVAEDQRQADEA</sequence>
<dbReference type="Pfam" id="PF02738">
    <property type="entry name" value="MoCoBD_1"/>
    <property type="match status" value="1"/>
</dbReference>
<dbReference type="Pfam" id="PF01315">
    <property type="entry name" value="Ald_Xan_dh_C"/>
    <property type="match status" value="1"/>
</dbReference>